<dbReference type="CDD" id="cd14688">
    <property type="entry name" value="bZIP_YAP"/>
    <property type="match status" value="1"/>
</dbReference>
<reference evidence="3" key="1">
    <citation type="journal article" date="2016" name="Genome Announc.">
        <title>Draft genome sequences of fungus Aspergillus calidoustus.</title>
        <authorList>
            <person name="Horn F."/>
            <person name="Linde J."/>
            <person name="Mattern D.J."/>
            <person name="Walther G."/>
            <person name="Guthke R."/>
            <person name="Scherlach K."/>
            <person name="Martin K."/>
            <person name="Brakhage A.A."/>
            <person name="Petzke L."/>
            <person name="Valiante V."/>
        </authorList>
    </citation>
    <scope>NUCLEOTIDE SEQUENCE [LARGE SCALE GENOMIC DNA]</scope>
    <source>
        <strain evidence="3">SF006504</strain>
    </source>
</reference>
<gene>
    <name evidence="2" type="ORF">ASPCAL13620</name>
</gene>
<proteinExistence type="predicted"/>
<keyword evidence="3" id="KW-1185">Reference proteome</keyword>
<dbReference type="InterPro" id="IPR046347">
    <property type="entry name" value="bZIP_sf"/>
</dbReference>
<evidence type="ECO:0000313" key="3">
    <source>
        <dbReference type="Proteomes" id="UP000054771"/>
    </source>
</evidence>
<evidence type="ECO:0008006" key="4">
    <source>
        <dbReference type="Google" id="ProtNLM"/>
    </source>
</evidence>
<dbReference type="Gene3D" id="1.20.5.170">
    <property type="match status" value="1"/>
</dbReference>
<dbReference type="EMBL" id="CDMC01000019">
    <property type="protein sequence ID" value="CEL10501.1"/>
    <property type="molecule type" value="Genomic_DNA"/>
</dbReference>
<organism evidence="2 3">
    <name type="scientific">Aspergillus calidoustus</name>
    <dbReference type="NCBI Taxonomy" id="454130"/>
    <lineage>
        <taxon>Eukaryota</taxon>
        <taxon>Fungi</taxon>
        <taxon>Dikarya</taxon>
        <taxon>Ascomycota</taxon>
        <taxon>Pezizomycotina</taxon>
        <taxon>Eurotiomycetes</taxon>
        <taxon>Eurotiomycetidae</taxon>
        <taxon>Eurotiales</taxon>
        <taxon>Aspergillaceae</taxon>
        <taxon>Aspergillus</taxon>
        <taxon>Aspergillus subgen. Nidulantes</taxon>
    </lineage>
</organism>
<dbReference type="GO" id="GO:0003700">
    <property type="term" value="F:DNA-binding transcription factor activity"/>
    <property type="evidence" value="ECO:0007669"/>
    <property type="project" value="InterPro"/>
</dbReference>
<dbReference type="SUPFAM" id="SSF57959">
    <property type="entry name" value="Leucine zipper domain"/>
    <property type="match status" value="1"/>
</dbReference>
<name>A0A0U4ZLP4_ASPCI</name>
<evidence type="ECO:0000256" key="1">
    <source>
        <dbReference type="SAM" id="MobiDB-lite"/>
    </source>
</evidence>
<feature type="region of interest" description="Disordered" evidence="1">
    <location>
        <begin position="94"/>
        <end position="159"/>
    </location>
</feature>
<dbReference type="OMA" id="CHYISIH"/>
<dbReference type="OrthoDB" id="4509087at2759"/>
<dbReference type="PANTHER" id="PTHR40618">
    <property type="entry name" value="B-ZIP TRANSCRIPTION FACTOR (EUROFUNG)-RELATED"/>
    <property type="match status" value="1"/>
</dbReference>
<feature type="compositionally biased region" description="Polar residues" evidence="1">
    <location>
        <begin position="108"/>
        <end position="121"/>
    </location>
</feature>
<sequence length="285" mass="31747">MGCLEVVGATRWGPNRDCFCHYISIHSPRLFGWIIENQHHSSTSSLETFSATYTQRTINMVSSTRSSQALSSPLDPSLFTDYMSLVNGSFETLDVTSPQSTDADEDNLTPSQTPSPNSTKQGSKREPRKRGRPKMLDEDGGEVASKERRKVQVRQAQRAYRSRKEEQMAILSRKVSELEQKLLIVRGLYLSTHAAVMSTGLLVDYSANPSLKLLQDNLQLLLANTDVQVPPPTTTPMSMPFGNPHTDSLQFTPGVEPYPMLMGDMLLGQEMAPVIMPDKGYDIMF</sequence>
<protein>
    <recommendedName>
        <fullName evidence="4">BZIP domain-containing protein</fullName>
    </recommendedName>
</protein>
<dbReference type="AlphaFoldDB" id="A0A0U4ZLP4"/>
<dbReference type="Proteomes" id="UP000054771">
    <property type="component" value="Unassembled WGS sequence"/>
</dbReference>
<accession>A0A0U4ZLP4</accession>
<dbReference type="PANTHER" id="PTHR40618:SF1">
    <property type="entry name" value="B-ZIP TRANSCRIPTION FACTOR (EUROFUNG)"/>
    <property type="match status" value="1"/>
</dbReference>
<evidence type="ECO:0000313" key="2">
    <source>
        <dbReference type="EMBL" id="CEL10501.1"/>
    </source>
</evidence>